<evidence type="ECO:0000256" key="6">
    <source>
        <dbReference type="ARBA" id="ARBA00022840"/>
    </source>
</evidence>
<dbReference type="Gene3D" id="1.10.510.10">
    <property type="entry name" value="Transferase(Phosphotransferase) domain 1"/>
    <property type="match status" value="1"/>
</dbReference>
<keyword evidence="3 11" id="KW-0808">Transferase</keyword>
<reference evidence="12" key="1">
    <citation type="submission" date="2018-02" db="EMBL/GenBank/DDBJ databases">
        <authorList>
            <person name="Seth-Smith MB H."/>
            <person name="Seth-Smith H."/>
        </authorList>
    </citation>
    <scope>NUCLEOTIDE SEQUENCE [LARGE SCALE GENOMIC DNA]</scope>
</reference>
<evidence type="ECO:0000256" key="4">
    <source>
        <dbReference type="ARBA" id="ARBA00022741"/>
    </source>
</evidence>
<dbReference type="GO" id="GO:0106310">
    <property type="term" value="F:protein serine kinase activity"/>
    <property type="evidence" value="ECO:0007669"/>
    <property type="project" value="RHEA"/>
</dbReference>
<dbReference type="GO" id="GO:0004674">
    <property type="term" value="F:protein serine/threonine kinase activity"/>
    <property type="evidence" value="ECO:0007669"/>
    <property type="project" value="UniProtKB-KW"/>
</dbReference>
<dbReference type="EMBL" id="LR130759">
    <property type="protein sequence ID" value="VDM90701.1"/>
    <property type="molecule type" value="Genomic_DNA"/>
</dbReference>
<evidence type="ECO:0000256" key="8">
    <source>
        <dbReference type="ARBA" id="ARBA00048679"/>
    </source>
</evidence>
<accession>A0A447GJP4</accession>
<protein>
    <recommendedName>
        <fullName evidence="1">non-specific serine/threonine protein kinase</fullName>
        <ecNumber evidence="1">2.7.11.1</ecNumber>
    </recommendedName>
</protein>
<keyword evidence="4" id="KW-0547">Nucleotide-binding</keyword>
<dbReference type="OrthoDB" id="9762169at2"/>
<evidence type="ECO:0000256" key="9">
    <source>
        <dbReference type="SAM" id="MobiDB-lite"/>
    </source>
</evidence>
<dbReference type="KEGG" id="mbai:MB901379_04309"/>
<dbReference type="EC" id="2.7.11.1" evidence="1"/>
<evidence type="ECO:0000259" key="10">
    <source>
        <dbReference type="PROSITE" id="PS50011"/>
    </source>
</evidence>
<keyword evidence="12" id="KW-1185">Reference proteome</keyword>
<keyword evidence="6" id="KW-0067">ATP-binding</keyword>
<dbReference type="Pfam" id="PF00069">
    <property type="entry name" value="Pkinase"/>
    <property type="match status" value="1"/>
</dbReference>
<dbReference type="SUPFAM" id="SSF56112">
    <property type="entry name" value="Protein kinase-like (PK-like)"/>
    <property type="match status" value="1"/>
</dbReference>
<dbReference type="AlphaFoldDB" id="A0A447GJP4"/>
<evidence type="ECO:0000313" key="11">
    <source>
        <dbReference type="EMBL" id="VDM90701.1"/>
    </source>
</evidence>
<evidence type="ECO:0000256" key="7">
    <source>
        <dbReference type="ARBA" id="ARBA00047899"/>
    </source>
</evidence>
<sequence length="512" mass="53491">MVGLVQRGSGVGLNPGEVFAGYTVIRLLGSGGMGEVYLAEHPRLPRREALKILGDVVSADDDYRRRFIREAELAAALWHPNIVRVNDRGEHNGQLWISMDFVDGTDAASLMRDHYPVGMPADRVATIISAIASALDYAHEHHDLMHRDVSPANILLSKPEDGDQRILLGDFGIARNIADSSGLTATNMTIGTFPYAAPEQLTDDPIDGRADQYALAATGYQLLTGSELFPHTNPAVVIGRHLTASPPRLAQTRPELAAFDPVLAIALAKDPADRFARCTDFAQAFARAATSGGHATPTAWTMPAPLVRRPPTSTAVPSVSADLDNGRRCGRWRIAAAAATMVALTAVGASGYPIDNHNATGEVGPPAASPTLALPQRERDYAPPPLPPPPRLPPPPTSAPPPASPTPAPAQAAPAPRRPAPAPPRPAPAPPRPAPAPDQTFLGLVSEIPGLTVTDPASAAASGRAVCTDLQNGATPNDAAAATVNNNTGITPAQAAAGINAAITAYCPHYLQ</sequence>
<feature type="compositionally biased region" description="Pro residues" evidence="9">
    <location>
        <begin position="416"/>
        <end position="436"/>
    </location>
</feature>
<keyword evidence="2" id="KW-0723">Serine/threonine-protein kinase</keyword>
<dbReference type="PANTHER" id="PTHR43289">
    <property type="entry name" value="MITOGEN-ACTIVATED PROTEIN KINASE KINASE KINASE 20-RELATED"/>
    <property type="match status" value="1"/>
</dbReference>
<proteinExistence type="predicted"/>
<feature type="compositionally biased region" description="Pro residues" evidence="9">
    <location>
        <begin position="382"/>
        <end position="408"/>
    </location>
</feature>
<dbReference type="PROSITE" id="PS50011">
    <property type="entry name" value="PROTEIN_KINASE_DOM"/>
    <property type="match status" value="1"/>
</dbReference>
<dbReference type="Pfam" id="PF05305">
    <property type="entry name" value="DUF732"/>
    <property type="match status" value="1"/>
</dbReference>
<dbReference type="GO" id="GO:0005524">
    <property type="term" value="F:ATP binding"/>
    <property type="evidence" value="ECO:0007669"/>
    <property type="project" value="UniProtKB-KW"/>
</dbReference>
<evidence type="ECO:0000256" key="1">
    <source>
        <dbReference type="ARBA" id="ARBA00012513"/>
    </source>
</evidence>
<evidence type="ECO:0000313" key="12">
    <source>
        <dbReference type="Proteomes" id="UP000269998"/>
    </source>
</evidence>
<dbReference type="InterPro" id="IPR007969">
    <property type="entry name" value="DUF732"/>
</dbReference>
<dbReference type="CDD" id="cd14014">
    <property type="entry name" value="STKc_PknB_like"/>
    <property type="match status" value="1"/>
</dbReference>
<dbReference type="Gene3D" id="3.30.200.20">
    <property type="entry name" value="Phosphorylase Kinase, domain 1"/>
    <property type="match status" value="1"/>
</dbReference>
<name>A0A447GJP4_9MYCO</name>
<feature type="domain" description="Protein kinase" evidence="10">
    <location>
        <begin position="22"/>
        <end position="286"/>
    </location>
</feature>
<feature type="region of interest" description="Disordered" evidence="9">
    <location>
        <begin position="377"/>
        <end position="440"/>
    </location>
</feature>
<comment type="catalytic activity">
    <reaction evidence="8">
        <text>L-seryl-[protein] + ATP = O-phospho-L-seryl-[protein] + ADP + H(+)</text>
        <dbReference type="Rhea" id="RHEA:17989"/>
        <dbReference type="Rhea" id="RHEA-COMP:9863"/>
        <dbReference type="Rhea" id="RHEA-COMP:11604"/>
        <dbReference type="ChEBI" id="CHEBI:15378"/>
        <dbReference type="ChEBI" id="CHEBI:29999"/>
        <dbReference type="ChEBI" id="CHEBI:30616"/>
        <dbReference type="ChEBI" id="CHEBI:83421"/>
        <dbReference type="ChEBI" id="CHEBI:456216"/>
        <dbReference type="EC" id="2.7.11.1"/>
    </reaction>
</comment>
<dbReference type="Proteomes" id="UP000269998">
    <property type="component" value="Chromosome"/>
</dbReference>
<dbReference type="InterPro" id="IPR000719">
    <property type="entry name" value="Prot_kinase_dom"/>
</dbReference>
<dbReference type="InterPro" id="IPR008266">
    <property type="entry name" value="Tyr_kinase_AS"/>
</dbReference>
<organism evidence="11 12">
    <name type="scientific">Mycobacterium basiliense</name>
    <dbReference type="NCBI Taxonomy" id="2094119"/>
    <lineage>
        <taxon>Bacteria</taxon>
        <taxon>Bacillati</taxon>
        <taxon>Actinomycetota</taxon>
        <taxon>Actinomycetes</taxon>
        <taxon>Mycobacteriales</taxon>
        <taxon>Mycobacteriaceae</taxon>
        <taxon>Mycobacterium</taxon>
    </lineage>
</organism>
<gene>
    <name evidence="11" type="primary">pknF_5</name>
    <name evidence="11" type="ORF">MB901379_04309</name>
</gene>
<dbReference type="InterPro" id="IPR011009">
    <property type="entry name" value="Kinase-like_dom_sf"/>
</dbReference>
<dbReference type="PROSITE" id="PS00109">
    <property type="entry name" value="PROTEIN_KINASE_TYR"/>
    <property type="match status" value="1"/>
</dbReference>
<evidence type="ECO:0000256" key="5">
    <source>
        <dbReference type="ARBA" id="ARBA00022777"/>
    </source>
</evidence>
<comment type="catalytic activity">
    <reaction evidence="7">
        <text>L-threonyl-[protein] + ATP = O-phospho-L-threonyl-[protein] + ADP + H(+)</text>
        <dbReference type="Rhea" id="RHEA:46608"/>
        <dbReference type="Rhea" id="RHEA-COMP:11060"/>
        <dbReference type="Rhea" id="RHEA-COMP:11605"/>
        <dbReference type="ChEBI" id="CHEBI:15378"/>
        <dbReference type="ChEBI" id="CHEBI:30013"/>
        <dbReference type="ChEBI" id="CHEBI:30616"/>
        <dbReference type="ChEBI" id="CHEBI:61977"/>
        <dbReference type="ChEBI" id="CHEBI:456216"/>
        <dbReference type="EC" id="2.7.11.1"/>
    </reaction>
</comment>
<evidence type="ECO:0000256" key="3">
    <source>
        <dbReference type="ARBA" id="ARBA00022679"/>
    </source>
</evidence>
<evidence type="ECO:0000256" key="2">
    <source>
        <dbReference type="ARBA" id="ARBA00022527"/>
    </source>
</evidence>
<dbReference type="PANTHER" id="PTHR43289:SF6">
    <property type="entry name" value="SERINE_THREONINE-PROTEIN KINASE NEKL-3"/>
    <property type="match status" value="1"/>
</dbReference>
<keyword evidence="5 11" id="KW-0418">Kinase</keyword>
<dbReference type="RefSeq" id="WP_158018338.1">
    <property type="nucleotide sequence ID" value="NZ_CBCSKE010000008.1"/>
</dbReference>
<dbReference type="PRINTS" id="PR01217">
    <property type="entry name" value="PRICHEXTENSN"/>
</dbReference>
<dbReference type="FunFam" id="3.30.200.20:FF:000035">
    <property type="entry name" value="Serine/threonine protein kinase Stk1"/>
    <property type="match status" value="1"/>
</dbReference>